<dbReference type="NCBIfam" id="TIGR00619">
    <property type="entry name" value="sbcd"/>
    <property type="match status" value="1"/>
</dbReference>
<dbReference type="InterPro" id="IPR029052">
    <property type="entry name" value="Metallo-depent_PP-like"/>
</dbReference>
<evidence type="ECO:0000256" key="1">
    <source>
        <dbReference type="ARBA" id="ARBA00010555"/>
    </source>
</evidence>
<feature type="domain" description="Nuclease SbcCD subunit D C-terminal" evidence="10">
    <location>
        <begin position="268"/>
        <end position="356"/>
    </location>
</feature>
<dbReference type="InterPro" id="IPR041796">
    <property type="entry name" value="Mre11_N"/>
</dbReference>
<evidence type="ECO:0000256" key="8">
    <source>
        <dbReference type="RuleBase" id="RU363069"/>
    </source>
</evidence>
<dbReference type="Proteomes" id="UP000321773">
    <property type="component" value="Unassembled WGS sequence"/>
</dbReference>
<evidence type="ECO:0000256" key="2">
    <source>
        <dbReference type="ARBA" id="ARBA00011322"/>
    </source>
</evidence>
<dbReference type="CDD" id="cd00840">
    <property type="entry name" value="MPP_Mre11_N"/>
    <property type="match status" value="1"/>
</dbReference>
<evidence type="ECO:0000256" key="3">
    <source>
        <dbReference type="ARBA" id="ARBA00013365"/>
    </source>
</evidence>
<dbReference type="GO" id="GO:0004519">
    <property type="term" value="F:endonuclease activity"/>
    <property type="evidence" value="ECO:0007669"/>
    <property type="project" value="UniProtKB-KW"/>
</dbReference>
<dbReference type="SUPFAM" id="SSF56300">
    <property type="entry name" value="Metallo-dependent phosphatases"/>
    <property type="match status" value="1"/>
</dbReference>
<dbReference type="PANTHER" id="PTHR30337:SF0">
    <property type="entry name" value="NUCLEASE SBCCD SUBUNIT D"/>
    <property type="match status" value="1"/>
</dbReference>
<dbReference type="Gene3D" id="3.60.21.10">
    <property type="match status" value="1"/>
</dbReference>
<comment type="function">
    <text evidence="8">SbcCD cleaves DNA hairpin structures. These structures can inhibit DNA replication and are intermediates in certain DNA recombination reactions. The complex acts as a 3'-&gt;5' double strand exonuclease that can open hairpins. It also has a 5' single-strand endonuclease activity.</text>
</comment>
<sequence>MKILHTADWHLGKIVNAVHMTEDQAYVLDQLFDIIDAEQPDCVVISGDIYDRSIPPKEAVDLFDRTITKLSQQYDFPVLVTSGNHDSPDRLQFGRALFRDNQLYFETKLTHPIEHVTLTDDKGPVTFHLIPFFEPNEVRFHFQIDEMLTHHEAMEIVVQSIRDRMDLSERHVILAHAFIAGGMETDSEERLSMIGGSPYVDQSVFDGFDYIALGHLHQPQQVKRLNVQYSGSLLKYSFSEARHKKSVTIVNLAEKDNVTIERHLLEPRRDLRIIEGTFHDIMTTTEASDDYLLVRLDDTEEVIDPMADLRKKFPNILRLEYKRTHRDVALDELDQTPVTERMSDDALFEHFYQEMTGEAMTDDERALLLEGLDSIKDKERGR</sequence>
<dbReference type="EMBL" id="FPAI01000011">
    <property type="protein sequence ID" value="SFS82058.1"/>
    <property type="molecule type" value="Genomic_DNA"/>
</dbReference>
<keyword evidence="14" id="KW-1185">Reference proteome</keyword>
<dbReference type="GO" id="GO:0008408">
    <property type="term" value="F:3'-5' exonuclease activity"/>
    <property type="evidence" value="ECO:0007669"/>
    <property type="project" value="InterPro"/>
</dbReference>
<feature type="domain" description="Calcineurin-like phosphoesterase" evidence="9">
    <location>
        <begin position="1"/>
        <end position="219"/>
    </location>
</feature>
<evidence type="ECO:0000256" key="5">
    <source>
        <dbReference type="ARBA" id="ARBA00022801"/>
    </source>
</evidence>
<protein>
    <recommendedName>
        <fullName evidence="3 8">Nuclease SbcCD subunit D</fullName>
    </recommendedName>
</protein>
<dbReference type="OrthoDB" id="9773856at2"/>
<evidence type="ECO:0000256" key="4">
    <source>
        <dbReference type="ARBA" id="ARBA00022722"/>
    </source>
</evidence>
<evidence type="ECO:0000259" key="9">
    <source>
        <dbReference type="Pfam" id="PF00149"/>
    </source>
</evidence>
<dbReference type="AlphaFoldDB" id="A0A1I6SYU5"/>
<keyword evidence="8" id="KW-0235">DNA replication</keyword>
<dbReference type="GO" id="GO:0006310">
    <property type="term" value="P:DNA recombination"/>
    <property type="evidence" value="ECO:0007669"/>
    <property type="project" value="UniProtKB-KW"/>
</dbReference>
<keyword evidence="6 8" id="KW-0269">Exonuclease</keyword>
<comment type="subunit">
    <text evidence="2 8">Heterodimer of SbcC and SbcD.</text>
</comment>
<comment type="similarity">
    <text evidence="1 8">Belongs to the SbcD family.</text>
</comment>
<dbReference type="GO" id="GO:0006260">
    <property type="term" value="P:DNA replication"/>
    <property type="evidence" value="ECO:0007669"/>
    <property type="project" value="UniProtKB-KW"/>
</dbReference>
<keyword evidence="5 8" id="KW-0378">Hydrolase</keyword>
<evidence type="ECO:0000313" key="12">
    <source>
        <dbReference type="EMBL" id="SFS82058.1"/>
    </source>
</evidence>
<dbReference type="STRING" id="306541.SAMN05421668_11158"/>
<evidence type="ECO:0000256" key="6">
    <source>
        <dbReference type="ARBA" id="ARBA00022839"/>
    </source>
</evidence>
<dbReference type="InterPro" id="IPR050535">
    <property type="entry name" value="DNA_Repair-Maintenance_Comp"/>
</dbReference>
<dbReference type="InterPro" id="IPR004593">
    <property type="entry name" value="SbcD"/>
</dbReference>
<evidence type="ECO:0000313" key="11">
    <source>
        <dbReference type="EMBL" id="GEM04269.1"/>
    </source>
</evidence>
<evidence type="ECO:0000313" key="14">
    <source>
        <dbReference type="Proteomes" id="UP000321773"/>
    </source>
</evidence>
<dbReference type="EMBL" id="BJWJ01000010">
    <property type="protein sequence ID" value="GEM04269.1"/>
    <property type="molecule type" value="Genomic_DNA"/>
</dbReference>
<keyword evidence="7 8" id="KW-0233">DNA recombination</keyword>
<evidence type="ECO:0000313" key="13">
    <source>
        <dbReference type="Proteomes" id="UP000199139"/>
    </source>
</evidence>
<organism evidence="12 13">
    <name type="scientific">Halolactibacillus miurensis</name>
    <dbReference type="NCBI Taxonomy" id="306541"/>
    <lineage>
        <taxon>Bacteria</taxon>
        <taxon>Bacillati</taxon>
        <taxon>Bacillota</taxon>
        <taxon>Bacilli</taxon>
        <taxon>Bacillales</taxon>
        <taxon>Bacillaceae</taxon>
        <taxon>Halolactibacillus</taxon>
    </lineage>
</organism>
<name>A0A1I6SYU5_9BACI</name>
<reference evidence="12 13" key="1">
    <citation type="submission" date="2016-10" db="EMBL/GenBank/DDBJ databases">
        <authorList>
            <person name="de Groot N.N."/>
        </authorList>
    </citation>
    <scope>NUCLEOTIDE SEQUENCE [LARGE SCALE GENOMIC DNA]</scope>
    <source>
        <strain evidence="12 13">DSM 17074</strain>
    </source>
</reference>
<keyword evidence="8" id="KW-0255">Endonuclease</keyword>
<proteinExistence type="inferred from homology"/>
<dbReference type="RefSeq" id="WP_089854307.1">
    <property type="nucleotide sequence ID" value="NZ_BJWJ01000010.1"/>
</dbReference>
<dbReference type="PANTHER" id="PTHR30337">
    <property type="entry name" value="COMPONENT OF ATP-DEPENDENT DSDNA EXONUCLEASE"/>
    <property type="match status" value="1"/>
</dbReference>
<dbReference type="InterPro" id="IPR004843">
    <property type="entry name" value="Calcineurin-like_PHP"/>
</dbReference>
<dbReference type="Pfam" id="PF12320">
    <property type="entry name" value="SbcD_C"/>
    <property type="match status" value="1"/>
</dbReference>
<keyword evidence="4 8" id="KW-0540">Nuclease</keyword>
<dbReference type="InterPro" id="IPR026843">
    <property type="entry name" value="SbcD_C"/>
</dbReference>
<reference evidence="11 14" key="2">
    <citation type="submission" date="2019-07" db="EMBL/GenBank/DDBJ databases">
        <title>Whole genome shotgun sequence of Halolactibacillus miurensis NBRC 100873.</title>
        <authorList>
            <person name="Hosoyama A."/>
            <person name="Uohara A."/>
            <person name="Ohji S."/>
            <person name="Ichikawa N."/>
        </authorList>
    </citation>
    <scope>NUCLEOTIDE SEQUENCE [LARGE SCALE GENOMIC DNA]</scope>
    <source>
        <strain evidence="11 14">NBRC 100873</strain>
    </source>
</reference>
<gene>
    <name evidence="8 11" type="primary">sbcD</name>
    <name evidence="11" type="ORF">HMI01_12570</name>
    <name evidence="12" type="ORF">SAMN05421668_11158</name>
</gene>
<accession>A0A1I6SYU5</accession>
<dbReference type="Proteomes" id="UP000199139">
    <property type="component" value="Unassembled WGS sequence"/>
</dbReference>
<dbReference type="Pfam" id="PF00149">
    <property type="entry name" value="Metallophos"/>
    <property type="match status" value="1"/>
</dbReference>
<evidence type="ECO:0000256" key="7">
    <source>
        <dbReference type="ARBA" id="ARBA00023172"/>
    </source>
</evidence>
<evidence type="ECO:0000259" key="10">
    <source>
        <dbReference type="Pfam" id="PF12320"/>
    </source>
</evidence>